<keyword evidence="2" id="KW-1185">Reference proteome</keyword>
<accession>A0A5C3M9P0</accession>
<dbReference type="AlphaFoldDB" id="A0A5C3M9P0"/>
<evidence type="ECO:0008006" key="3">
    <source>
        <dbReference type="Google" id="ProtNLM"/>
    </source>
</evidence>
<evidence type="ECO:0000313" key="2">
    <source>
        <dbReference type="Proteomes" id="UP000308652"/>
    </source>
</evidence>
<protein>
    <recommendedName>
        <fullName evidence="3">F-box domain-containing protein</fullName>
    </recommendedName>
</protein>
<dbReference type="Proteomes" id="UP000308652">
    <property type="component" value="Unassembled WGS sequence"/>
</dbReference>
<evidence type="ECO:0000313" key="1">
    <source>
        <dbReference type="EMBL" id="TFK41980.1"/>
    </source>
</evidence>
<dbReference type="EMBL" id="ML213593">
    <property type="protein sequence ID" value="TFK41980.1"/>
    <property type="molecule type" value="Genomic_DNA"/>
</dbReference>
<gene>
    <name evidence="1" type="ORF">BDQ12DRAFT_349602</name>
</gene>
<proteinExistence type="predicted"/>
<name>A0A5C3M9P0_9AGAR</name>
<dbReference type="OrthoDB" id="3219396at2759"/>
<sequence length="682" mass="78542">MISISPRAAYIAHIFHKPFEQNPSCLIHKLSPSLFLDRIFVNCCIEDIMCWRGVNKAFFLLTREPIIWKRFLERMNIPVPPLRPTFRDSFEETDYELEQLVAQAITLDENWRKPFPQIYRRRIHNVKARVLDMKIVPGGKFLIASVFNPAIYCFSIRVYALDHPHGPRALTQYKTFSRAEQIQAKYAVYEGRQGIMIAFVRKRYQNRVFYDERRPIEETNPLIYETACVHLSLDVIDTLSHPRLVYGSSEYLAILKNSPSPFTAVGEGHCDKWPVLSIGLTVTSKEVHLVELREVREWFSNYETRIINLQTGNSATMTCAIWDDYAGCPHYIKAVRMLPGRIPQMLVVRLMFFDLRELYIVELYNVPLDTGSFICHATERYVVEETANIIEAHISDYDILTPSSDHSKTSNNVNPPPPISIFFVSDEPIGIVHHTIYPTSVRRCRGSIDYSYDLNQTYILNRYMSYSYETHILPGTFRSLVYNLDQTQLPPVLLKEMREDNWDWNYLYGKKATQICVPTPAPIMAIGSLDDEHRSVSVMGDAGDDADGKGRTADGEPDEIVEDEFMVLNEDIPGRSVLAIHRYCHPEISPEGAAAPRYSLQPVMRRKRAEVHDDTHFASFYEVDELQAINDGGGISSITWDETSGRMCIASKREQEICIMDYAHVVKPDERLSLWQALSWQK</sequence>
<organism evidence="1 2">
    <name type="scientific">Crucibulum laeve</name>
    <dbReference type="NCBI Taxonomy" id="68775"/>
    <lineage>
        <taxon>Eukaryota</taxon>
        <taxon>Fungi</taxon>
        <taxon>Dikarya</taxon>
        <taxon>Basidiomycota</taxon>
        <taxon>Agaricomycotina</taxon>
        <taxon>Agaricomycetes</taxon>
        <taxon>Agaricomycetidae</taxon>
        <taxon>Agaricales</taxon>
        <taxon>Agaricineae</taxon>
        <taxon>Nidulariaceae</taxon>
        <taxon>Crucibulum</taxon>
    </lineage>
</organism>
<reference evidence="1 2" key="1">
    <citation type="journal article" date="2019" name="Nat. Ecol. Evol.">
        <title>Megaphylogeny resolves global patterns of mushroom evolution.</title>
        <authorList>
            <person name="Varga T."/>
            <person name="Krizsan K."/>
            <person name="Foldi C."/>
            <person name="Dima B."/>
            <person name="Sanchez-Garcia M."/>
            <person name="Sanchez-Ramirez S."/>
            <person name="Szollosi G.J."/>
            <person name="Szarkandi J.G."/>
            <person name="Papp V."/>
            <person name="Albert L."/>
            <person name="Andreopoulos W."/>
            <person name="Angelini C."/>
            <person name="Antonin V."/>
            <person name="Barry K.W."/>
            <person name="Bougher N.L."/>
            <person name="Buchanan P."/>
            <person name="Buyck B."/>
            <person name="Bense V."/>
            <person name="Catcheside P."/>
            <person name="Chovatia M."/>
            <person name="Cooper J."/>
            <person name="Damon W."/>
            <person name="Desjardin D."/>
            <person name="Finy P."/>
            <person name="Geml J."/>
            <person name="Haridas S."/>
            <person name="Hughes K."/>
            <person name="Justo A."/>
            <person name="Karasinski D."/>
            <person name="Kautmanova I."/>
            <person name="Kiss B."/>
            <person name="Kocsube S."/>
            <person name="Kotiranta H."/>
            <person name="LaButti K.M."/>
            <person name="Lechner B.E."/>
            <person name="Liimatainen K."/>
            <person name="Lipzen A."/>
            <person name="Lukacs Z."/>
            <person name="Mihaltcheva S."/>
            <person name="Morgado L.N."/>
            <person name="Niskanen T."/>
            <person name="Noordeloos M.E."/>
            <person name="Ohm R.A."/>
            <person name="Ortiz-Santana B."/>
            <person name="Ovrebo C."/>
            <person name="Racz N."/>
            <person name="Riley R."/>
            <person name="Savchenko A."/>
            <person name="Shiryaev A."/>
            <person name="Soop K."/>
            <person name="Spirin V."/>
            <person name="Szebenyi C."/>
            <person name="Tomsovsky M."/>
            <person name="Tulloss R.E."/>
            <person name="Uehling J."/>
            <person name="Grigoriev I.V."/>
            <person name="Vagvolgyi C."/>
            <person name="Papp T."/>
            <person name="Martin F.M."/>
            <person name="Miettinen O."/>
            <person name="Hibbett D.S."/>
            <person name="Nagy L.G."/>
        </authorList>
    </citation>
    <scope>NUCLEOTIDE SEQUENCE [LARGE SCALE GENOMIC DNA]</scope>
    <source>
        <strain evidence="1 2">CBS 166.37</strain>
    </source>
</reference>